<dbReference type="SUPFAM" id="SSF55874">
    <property type="entry name" value="ATPase domain of HSP90 chaperone/DNA topoisomerase II/histidine kinase"/>
    <property type="match status" value="1"/>
</dbReference>
<evidence type="ECO:0000313" key="3">
    <source>
        <dbReference type="EMBL" id="RGJ26272.1"/>
    </source>
</evidence>
<dbReference type="GO" id="GO:0005524">
    <property type="term" value="F:ATP binding"/>
    <property type="evidence" value="ECO:0007669"/>
    <property type="project" value="UniProtKB-KW"/>
</dbReference>
<feature type="transmembrane region" description="Helical" evidence="1">
    <location>
        <begin position="159"/>
        <end position="178"/>
    </location>
</feature>
<dbReference type="Pfam" id="PF14501">
    <property type="entry name" value="HATPase_c_5"/>
    <property type="match status" value="1"/>
</dbReference>
<comment type="caution">
    <text evidence="3">The sequence shown here is derived from an EMBL/GenBank/DDBJ whole genome shotgun (WGS) entry which is preliminary data.</text>
</comment>
<dbReference type="InterPro" id="IPR036890">
    <property type="entry name" value="HATPase_C_sf"/>
</dbReference>
<reference evidence="3 4" key="1">
    <citation type="submission" date="2018-08" db="EMBL/GenBank/DDBJ databases">
        <title>A genome reference for cultivated species of the human gut microbiota.</title>
        <authorList>
            <person name="Zou Y."/>
            <person name="Xue W."/>
            <person name="Luo G."/>
        </authorList>
    </citation>
    <scope>NUCLEOTIDE SEQUENCE [LARGE SCALE GENOMIC DNA]</scope>
    <source>
        <strain evidence="3 4">TM07-19</strain>
    </source>
</reference>
<dbReference type="CDD" id="cd16935">
    <property type="entry name" value="HATPase_AgrC-ComD-like"/>
    <property type="match status" value="1"/>
</dbReference>
<keyword evidence="3" id="KW-0067">ATP-binding</keyword>
<feature type="transmembrane region" description="Helical" evidence="1">
    <location>
        <begin position="124"/>
        <end position="147"/>
    </location>
</feature>
<feature type="transmembrane region" description="Helical" evidence="1">
    <location>
        <begin position="61"/>
        <end position="78"/>
    </location>
</feature>
<protein>
    <submittedName>
        <fullName evidence="3">ATP-binding protein</fullName>
    </submittedName>
</protein>
<keyword evidence="3" id="KW-0547">Nucleotide-binding</keyword>
<dbReference type="InterPro" id="IPR032834">
    <property type="entry name" value="NatK-like_C"/>
</dbReference>
<sequence length="422" mass="49386">MSHDFYLIFRDAIITIFQIWCFTLLAINEKGKENKNFKNFFILSISTVLVILSYFSTPILVKLTITVLLVVMLGQFVYQCSKIKLFLYGIIMVVTTYCSEMLVIQTWNLFNEPVYSQNMVYDDFVIEVIIMANAVYFIIMCLLGKILKKSNRKVRVKESYSLIILSVPFLLVLASLHASLPKVQESRIRGWFLICAIGVFIAFVFTVLYVQRYLEILDRSKEEEQAISELKMKNEYYLQKLQEEERVKEIYHDLKNYFLLSDDDKVSEEIRKKLKMYERFYETGNDFLNIVLAEKIRKAYEMGIQIECHVDFTKGSFMTPLDISTIFGNLLDNALEEMGKVPKKERYIFLNVGVKRNFLILRIKNSMSELKKGKLETTKWNQSYHGYGLKNVQRCVKNYGGEIKVNITGKEFLVNAVIPLQR</sequence>
<evidence type="ECO:0000313" key="4">
    <source>
        <dbReference type="Proteomes" id="UP000260655"/>
    </source>
</evidence>
<feature type="domain" description="Sensor histidine kinase NatK-like C-terminal" evidence="2">
    <location>
        <begin position="318"/>
        <end position="419"/>
    </location>
</feature>
<feature type="transmembrane region" description="Helical" evidence="1">
    <location>
        <begin position="6"/>
        <end position="27"/>
    </location>
</feature>
<organism evidence="3 4">
    <name type="scientific">Coprococcus comes</name>
    <dbReference type="NCBI Taxonomy" id="410072"/>
    <lineage>
        <taxon>Bacteria</taxon>
        <taxon>Bacillati</taxon>
        <taxon>Bacillota</taxon>
        <taxon>Clostridia</taxon>
        <taxon>Lachnospirales</taxon>
        <taxon>Lachnospiraceae</taxon>
        <taxon>Coprococcus</taxon>
    </lineage>
</organism>
<feature type="transmembrane region" description="Helical" evidence="1">
    <location>
        <begin position="190"/>
        <end position="210"/>
    </location>
</feature>
<dbReference type="Proteomes" id="UP000260655">
    <property type="component" value="Unassembled WGS sequence"/>
</dbReference>
<dbReference type="RefSeq" id="WP_117555507.1">
    <property type="nucleotide sequence ID" value="NZ_QSOV01000001.1"/>
</dbReference>
<feature type="transmembrane region" description="Helical" evidence="1">
    <location>
        <begin position="85"/>
        <end position="104"/>
    </location>
</feature>
<keyword evidence="1" id="KW-1133">Transmembrane helix</keyword>
<name>A0A3E4GTJ7_9FIRM</name>
<gene>
    <name evidence="3" type="ORF">DXD67_00380</name>
</gene>
<dbReference type="AlphaFoldDB" id="A0A3E4GTJ7"/>
<dbReference type="Gene3D" id="3.30.565.10">
    <property type="entry name" value="Histidine kinase-like ATPase, C-terminal domain"/>
    <property type="match status" value="1"/>
</dbReference>
<evidence type="ECO:0000259" key="2">
    <source>
        <dbReference type="Pfam" id="PF14501"/>
    </source>
</evidence>
<keyword evidence="1" id="KW-0812">Transmembrane</keyword>
<keyword evidence="1" id="KW-0472">Membrane</keyword>
<dbReference type="EMBL" id="QSOV01000001">
    <property type="protein sequence ID" value="RGJ26272.1"/>
    <property type="molecule type" value="Genomic_DNA"/>
</dbReference>
<accession>A0A3E4GTJ7</accession>
<evidence type="ECO:0000256" key="1">
    <source>
        <dbReference type="SAM" id="Phobius"/>
    </source>
</evidence>
<proteinExistence type="predicted"/>